<dbReference type="PROSITE" id="PS50075">
    <property type="entry name" value="CARRIER"/>
    <property type="match status" value="1"/>
</dbReference>
<evidence type="ECO:0000259" key="11">
    <source>
        <dbReference type="PROSITE" id="PS50075"/>
    </source>
</evidence>
<evidence type="ECO:0000256" key="1">
    <source>
        <dbReference type="ARBA" id="ARBA00005179"/>
    </source>
</evidence>
<dbReference type="InterPro" id="IPR011032">
    <property type="entry name" value="GroES-like_sf"/>
</dbReference>
<gene>
    <name evidence="14" type="ORF">ACRE_016830</name>
</gene>
<dbReference type="InterPro" id="IPR018201">
    <property type="entry name" value="Ketoacyl_synth_AS"/>
</dbReference>
<dbReference type="Proteomes" id="UP000029964">
    <property type="component" value="Unassembled WGS sequence"/>
</dbReference>
<feature type="domain" description="PKS/mFAS DH" evidence="13">
    <location>
        <begin position="1011"/>
        <end position="1327"/>
    </location>
</feature>
<dbReference type="PROSITE" id="PS52019">
    <property type="entry name" value="PKS_MFAS_DH"/>
    <property type="match status" value="1"/>
</dbReference>
<keyword evidence="15" id="KW-1185">Reference proteome</keyword>
<dbReference type="InterPro" id="IPR016039">
    <property type="entry name" value="Thiolase-like"/>
</dbReference>
<dbReference type="Gene3D" id="3.40.47.10">
    <property type="match status" value="1"/>
</dbReference>
<dbReference type="FunFam" id="3.40.50.720:FF:000209">
    <property type="entry name" value="Polyketide synthase Pks12"/>
    <property type="match status" value="1"/>
</dbReference>
<dbReference type="Pfam" id="PF22621">
    <property type="entry name" value="CurL-like_PKS_C"/>
    <property type="match status" value="1"/>
</dbReference>
<dbReference type="InterPro" id="IPR020841">
    <property type="entry name" value="PKS_Beta-ketoAc_synthase_dom"/>
</dbReference>
<dbReference type="SUPFAM" id="SSF55048">
    <property type="entry name" value="Probable ACP-binding domain of malonyl-CoA ACP transacylase"/>
    <property type="match status" value="1"/>
</dbReference>
<dbReference type="InterPro" id="IPR013217">
    <property type="entry name" value="Methyltransf_12"/>
</dbReference>
<dbReference type="InterPro" id="IPR049552">
    <property type="entry name" value="PKS_DH_N"/>
</dbReference>
<dbReference type="GO" id="GO:0006633">
    <property type="term" value="P:fatty acid biosynthetic process"/>
    <property type="evidence" value="ECO:0007669"/>
    <property type="project" value="InterPro"/>
</dbReference>
<evidence type="ECO:0000256" key="10">
    <source>
        <dbReference type="SAM" id="MobiDB-lite"/>
    </source>
</evidence>
<evidence type="ECO:0000256" key="3">
    <source>
        <dbReference type="ARBA" id="ARBA00022553"/>
    </source>
</evidence>
<dbReference type="HOGENOM" id="CLU_000022_31_0_1"/>
<dbReference type="SUPFAM" id="SSF53901">
    <property type="entry name" value="Thiolase-like"/>
    <property type="match status" value="1"/>
</dbReference>
<feature type="active site" description="Proton donor; for dehydratase activity" evidence="9">
    <location>
        <position position="1235"/>
    </location>
</feature>
<dbReference type="PROSITE" id="PS00606">
    <property type="entry name" value="KS3_1"/>
    <property type="match status" value="1"/>
</dbReference>
<evidence type="ECO:0000259" key="12">
    <source>
        <dbReference type="PROSITE" id="PS52004"/>
    </source>
</evidence>
<dbReference type="STRING" id="857340.A0A086TDT7"/>
<dbReference type="Pfam" id="PF08240">
    <property type="entry name" value="ADH_N"/>
    <property type="match status" value="1"/>
</dbReference>
<comment type="pathway">
    <text evidence="1">Secondary metabolite biosynthesis.</text>
</comment>
<evidence type="ECO:0000256" key="5">
    <source>
        <dbReference type="ARBA" id="ARBA00022857"/>
    </source>
</evidence>
<comment type="caution">
    <text evidence="14">The sequence shown here is derived from an EMBL/GenBank/DDBJ whole genome shotgun (WGS) entry which is preliminary data.</text>
</comment>
<dbReference type="SUPFAM" id="SSF50129">
    <property type="entry name" value="GroES-like"/>
    <property type="match status" value="1"/>
</dbReference>
<feature type="region of interest" description="Disordered" evidence="10">
    <location>
        <begin position="1148"/>
        <end position="1184"/>
    </location>
</feature>
<dbReference type="SUPFAM" id="SSF52151">
    <property type="entry name" value="FabD/lysophospholipase-like"/>
    <property type="match status" value="1"/>
</dbReference>
<dbReference type="InterPro" id="IPR029063">
    <property type="entry name" value="SAM-dependent_MTases_sf"/>
</dbReference>
<dbReference type="InterPro" id="IPR020843">
    <property type="entry name" value="ER"/>
</dbReference>
<dbReference type="Pfam" id="PF02801">
    <property type="entry name" value="Ketoacyl-synt_C"/>
    <property type="match status" value="1"/>
</dbReference>
<dbReference type="InterPro" id="IPR020807">
    <property type="entry name" value="PKS_DH"/>
</dbReference>
<dbReference type="SMART" id="SM00826">
    <property type="entry name" value="PKS_DH"/>
    <property type="match status" value="1"/>
</dbReference>
<dbReference type="Pfam" id="PF00698">
    <property type="entry name" value="Acyl_transf_1"/>
    <property type="match status" value="1"/>
</dbReference>
<dbReference type="Gene3D" id="3.10.129.110">
    <property type="entry name" value="Polyketide synthase dehydratase"/>
    <property type="match status" value="1"/>
</dbReference>
<dbReference type="GO" id="GO:0004315">
    <property type="term" value="F:3-oxoacyl-[acyl-carrier-protein] synthase activity"/>
    <property type="evidence" value="ECO:0007669"/>
    <property type="project" value="InterPro"/>
</dbReference>
<protein>
    <submittedName>
        <fullName evidence="14">Lovastatin nonaketide synthase-like protein</fullName>
    </submittedName>
</protein>
<feature type="active site" description="Proton acceptor; for dehydratase activity" evidence="9">
    <location>
        <position position="1043"/>
    </location>
</feature>
<dbReference type="Pfam" id="PF21089">
    <property type="entry name" value="PKS_DH_N"/>
    <property type="match status" value="1"/>
</dbReference>
<dbReference type="SUPFAM" id="SSF53335">
    <property type="entry name" value="S-adenosyl-L-methionine-dependent methyltransferases"/>
    <property type="match status" value="1"/>
</dbReference>
<dbReference type="GO" id="GO:0044550">
    <property type="term" value="P:secondary metabolite biosynthetic process"/>
    <property type="evidence" value="ECO:0007669"/>
    <property type="project" value="TreeGrafter"/>
</dbReference>
<dbReference type="CDD" id="cd02440">
    <property type="entry name" value="AdoMet_MTases"/>
    <property type="match status" value="1"/>
</dbReference>
<dbReference type="PANTHER" id="PTHR43775:SF29">
    <property type="entry name" value="ASPERFURANONE POLYKETIDE SYNTHASE AFOG-RELATED"/>
    <property type="match status" value="1"/>
</dbReference>
<dbReference type="GO" id="GO:0031177">
    <property type="term" value="F:phosphopantetheine binding"/>
    <property type="evidence" value="ECO:0007669"/>
    <property type="project" value="InterPro"/>
</dbReference>
<dbReference type="InterPro" id="IPR013968">
    <property type="entry name" value="PKS_KR"/>
</dbReference>
<evidence type="ECO:0000313" key="14">
    <source>
        <dbReference type="EMBL" id="KFH47519.1"/>
    </source>
</evidence>
<dbReference type="SMART" id="SM00827">
    <property type="entry name" value="PKS_AT"/>
    <property type="match status" value="1"/>
</dbReference>
<dbReference type="Pfam" id="PF08659">
    <property type="entry name" value="KR"/>
    <property type="match status" value="1"/>
</dbReference>
<evidence type="ECO:0000256" key="8">
    <source>
        <dbReference type="ARBA" id="ARBA00023315"/>
    </source>
</evidence>
<dbReference type="InterPro" id="IPR014031">
    <property type="entry name" value="Ketoacyl_synth_C"/>
</dbReference>
<keyword evidence="2" id="KW-0596">Phosphopantetheine</keyword>
<dbReference type="SUPFAM" id="SSF47336">
    <property type="entry name" value="ACP-like"/>
    <property type="match status" value="1"/>
</dbReference>
<dbReference type="InterPro" id="IPR036736">
    <property type="entry name" value="ACP-like_sf"/>
</dbReference>
<dbReference type="PROSITE" id="PS52004">
    <property type="entry name" value="KS3_2"/>
    <property type="match status" value="1"/>
</dbReference>
<dbReference type="InterPro" id="IPR014030">
    <property type="entry name" value="Ketoacyl_synth_N"/>
</dbReference>
<evidence type="ECO:0000256" key="2">
    <source>
        <dbReference type="ARBA" id="ARBA00022450"/>
    </source>
</evidence>
<dbReference type="Pfam" id="PF08242">
    <property type="entry name" value="Methyltransf_12"/>
    <property type="match status" value="1"/>
</dbReference>
<dbReference type="SMART" id="SM00825">
    <property type="entry name" value="PKS_KS"/>
    <property type="match status" value="1"/>
</dbReference>
<dbReference type="SMART" id="SM00829">
    <property type="entry name" value="PKS_ER"/>
    <property type="match status" value="1"/>
</dbReference>
<dbReference type="InterPro" id="IPR001227">
    <property type="entry name" value="Ac_transferase_dom_sf"/>
</dbReference>
<dbReference type="CDD" id="cd05195">
    <property type="entry name" value="enoyl_red"/>
    <property type="match status" value="1"/>
</dbReference>
<feature type="domain" description="Ketosynthase family 3 (KS3)" evidence="12">
    <location>
        <begin position="5"/>
        <end position="457"/>
    </location>
</feature>
<feature type="region of interest" description="Disordered" evidence="10">
    <location>
        <begin position="2507"/>
        <end position="2528"/>
    </location>
</feature>
<name>A0A086TDT7_HAPC1</name>
<dbReference type="CDD" id="cd00833">
    <property type="entry name" value="PKS"/>
    <property type="match status" value="1"/>
</dbReference>
<evidence type="ECO:0000256" key="7">
    <source>
        <dbReference type="ARBA" id="ARBA00023268"/>
    </source>
</evidence>
<keyword evidence="8" id="KW-0012">Acyltransferase</keyword>
<reference evidence="15" key="1">
    <citation type="journal article" date="2014" name="Genome Announc.">
        <title>Genome sequence and annotation of Acremonium chrysogenum, producer of the beta-lactam antibiotic cephalosporin C.</title>
        <authorList>
            <person name="Terfehr D."/>
            <person name="Dahlmann T.A."/>
            <person name="Specht T."/>
            <person name="Zadra I."/>
            <person name="Kuernsteiner H."/>
            <person name="Kueck U."/>
        </authorList>
    </citation>
    <scope>NUCLEOTIDE SEQUENCE [LARGE SCALE GENOMIC DNA]</scope>
    <source>
        <strain evidence="15">ATCC 11550 / CBS 779.69 / DSM 880 / IAM 14645 / JCM 23072 / IMI 49137</strain>
    </source>
</reference>
<evidence type="ECO:0000313" key="15">
    <source>
        <dbReference type="Proteomes" id="UP000029964"/>
    </source>
</evidence>
<evidence type="ECO:0000259" key="13">
    <source>
        <dbReference type="PROSITE" id="PS52019"/>
    </source>
</evidence>
<dbReference type="EMBL" id="JPKY01000009">
    <property type="protein sequence ID" value="KFH47519.1"/>
    <property type="molecule type" value="Genomic_DNA"/>
</dbReference>
<dbReference type="GO" id="GO:1901336">
    <property type="term" value="P:lactone biosynthetic process"/>
    <property type="evidence" value="ECO:0007669"/>
    <property type="project" value="UniProtKB-ARBA"/>
</dbReference>
<dbReference type="Gene3D" id="3.40.50.720">
    <property type="entry name" value="NAD(P)-binding Rossmann-like Domain"/>
    <property type="match status" value="2"/>
</dbReference>
<dbReference type="InterPro" id="IPR020806">
    <property type="entry name" value="PKS_PP-bd"/>
</dbReference>
<dbReference type="InterPro" id="IPR036291">
    <property type="entry name" value="NAD(P)-bd_dom_sf"/>
</dbReference>
<dbReference type="InterPro" id="IPR057326">
    <property type="entry name" value="KR_dom"/>
</dbReference>
<dbReference type="InterPro" id="IPR014043">
    <property type="entry name" value="Acyl_transferase_dom"/>
</dbReference>
<proteinExistence type="predicted"/>
<dbReference type="InterPro" id="IPR016036">
    <property type="entry name" value="Malonyl_transacylase_ACP-bd"/>
</dbReference>
<feature type="region of interest" description="N-terminal hotdog fold" evidence="9">
    <location>
        <begin position="1011"/>
        <end position="1149"/>
    </location>
</feature>
<dbReference type="InterPro" id="IPR050091">
    <property type="entry name" value="PKS_NRPS_Biosynth_Enz"/>
</dbReference>
<dbReference type="InterPro" id="IPR049900">
    <property type="entry name" value="PKS_mFAS_DH"/>
</dbReference>
<dbReference type="Pfam" id="PF00109">
    <property type="entry name" value="ketoacyl-synt"/>
    <property type="match status" value="1"/>
</dbReference>
<keyword evidence="5" id="KW-0521">NADP</keyword>
<dbReference type="Pfam" id="PF13602">
    <property type="entry name" value="ADH_zinc_N_2"/>
    <property type="match status" value="1"/>
</dbReference>
<sequence length="2619" mass="284935">MPPERSPIAVVGLSYRAPGVGRKGLWEYLSEAKSAWSKVPADRFDYDAFHHPDKDKAGCIAAAGGHFLPEDPYSFDAPFFNLRTEEARAVDPHHRMLLECALEAAESAGVSLKDLAGSNTGVFSAIGSPEHGHMLGEDMPASSAWTCAGGAPCMFANRLSYFFDLSGPSIALDAACASSTYAVHMACQSLQAGECDSAFAGGAALLLGPGQWSFLDTMGALSPEGKSFSYDIKGSGFGRGEGGACVLLKRLDDALEAGDPIHAIIRNSACNHGGRSDGITMPRRSAQEHLLRRVHREVGLNPSETPVVEVLGRPPRLHPLFRCCFDFDPIEAGSFTTVLARERTPSNPLYIGSLKSNFGHLEGASGIMGMIKAIMMLQHGCILPNADFERFNESIEGRERLRVSCYSTAGSPWCGRRSLKVIQVAPTKMPWPANEPRRVCVTNFGFGGSNSAIILEEGPTTTSQLTNGSAHTNGTNGTSITHGSSHNTMNGTEFPAAQNGSSTQDGIVSYSPNKRLYVLSAKSENSLTAYLSSFKEYLDTETTSTEAGAFMKDLAFTLGQRRSNHAYRVAVAADSLDELKEQLPVLKPRKIRDRVLSFVFTGQGAQHAGMASGLRCYPVFAAAIDEAEAVLKKLGSSWSLTEELNRPASETRINEAEISQPACTAVQLALVSLLQSWGIEPAMVTGHSSGEIGAAYAAGLVSFETALAVAYFRGLAAVELARKGQKGAMLALGVGVDAASALIQDSTAEGGYATIAAINSPSSVTVSGDTAAIDKIHDLATAKGLFARKLKVEVAYHSRHMEQVAEFYKTAIEPYCGKQPAPISSSSPRPAFVSSSSTNAKSVEGLDVLPASYWVNNLVQPVRFADAIMNIISRQVADSGSVKTPKVIVEIGPHAALKNPIKQTVDYLRQQQQQQQQKQQADQTQQQRVTEQFNYLSSLERGVDSQETLLSLAKSLFCLGSNVDLGAINGTHRKNAHVLTDLPPYAWDRSTRYVLRSRITQAKLHPGQPYHPMLGWKSPYDEGSEMTFRQVFTLDEMPWIREHAVGGQVIFPMTGYLSLALEGLRRAASGTGSGSGKFSSLVVHEFHAKRSLEIDEDERVDITTKLRPAPTGTETFSSTLWIFEILSWSEKYGWITHCHGRAEAEANEPNMDTPTFKASAPLVNSDQRKERDPELEYNTGHTEGTTYGPTFKRMKRFWEGPGWTVMESDVRELDMATPSHSPFGSPVSVDTPTLDSFLQGLGPLLEAYGEKPAMMPNYVSRLRISNNIPTGDPDLRLNIVTRLLDYDTKAGLVRISVAVFIKGSESLIPVAEWESVSLRVVASGSASSTGSNPTSSLPASYQWDLIPDLDHLDDNERLREILEVGPTPEEERERVRLLNQAAVHFMGKALQETSEDDSSKLPAHLARFKVWAASCVEEAKTKKTLDGIDTDSLIAKVASSGGQGEMVCAVGEQLTQILRGEVQALEIMLKDNRLSRYYDDDLTNVRLSHVLARWVRHQCDVKSSLRVLEIGAGTGSATLPVFEAVSRGAERLPDGFSYTYTDISAGFFEPARVKLQRWNKHITYKKLDISQDPVTQGFHLEDYDLVIASNVLHATANMTTTIDHVRSLLKPNGRLVVLEAGLHAPLVLPFAMLPGWWLAEDGYRSLRDGPLLSKEAWSTLFSDRGFSGVDGVIEGYPGDPENILSIMTTTRVGLPEVVDDTAPITICGPMADSEEEEFAQLVSDLLTENLGCESEIKPFAEVSPTDDAFVLFIDSPRNSLFKDNVSEETFDQLRDVFLQVKGMLWVIPEDHTPDGDTVKGMLRTVRLENGSRPLLMLEDLPCTSEGASAILKLAKRLRDPELGSAVDYDFTWHEGSLWLPRYRPLPEAREAFASEAGVVVRKQQNLWQEDNNVSFEMTVDAAGSPDSIYFKRTDALEKPLASDDAILVRVEASGVNFRDVLLVLGSIPWTRPGFEGSGEVLKVGPAVKDLQPGDKVFFGALHGGSFATHLQMPYWHACKIPDGFSMAESAGISVAYSTAVMSIMRIGRLERGESVLIHAASGAVGQACIVLARHMGAEIFVTAGSPAKREFLHREFDIPEDHIFSSRTPAFRDGILSVTGGRGVDLVINSLSGNLLQETWAIVADFGRFVEIGKRDALQNSYLPMRPFDRNVTFTGVDLRTMFLSRPHEHRRCLDDMNSLIERGVVKAIRPLNALPVSQMAVGMRKLQSGQNIGKIVITMDPGEQVMAEGANKPLGVSADGGALLKPEKTYIITGGTGGIGLSLGPWMVDNGAKNVVLLGRSGDSRPDVQKVLAQYQGSDVMMRALACDVGRREDVEKVVEAIKDLPPVGGVVHGALFLKDKLLSNTTHQDWLNIVLPRIRGAWNLHELLPDNLDFFVALSSFISGSGNIGQSVYSGTASFYDAFAEYRSARGQPTVSVALPVVLDVGYVADRDLEGKLTNSLGAVLSLPNLRTVMKGAIIGQNSGLNRDGKAISFSYARGDDSSTLPWQCFHPRALVDYIRTETRADGTSTADSNGREGASKGGLQLSNESDPLTALLTVLMDRVSSITMIERDEIEADAPLSNYSLDSLVSVELRNWIRRETGVELPLPRIVNAANLRALATYILEQREVSGGKKKK</sequence>
<dbReference type="Pfam" id="PF00550">
    <property type="entry name" value="PP-binding"/>
    <property type="match status" value="1"/>
</dbReference>
<feature type="region of interest" description="C-terminal hotdog fold" evidence="9">
    <location>
        <begin position="1168"/>
        <end position="1327"/>
    </location>
</feature>
<evidence type="ECO:0000256" key="9">
    <source>
        <dbReference type="PROSITE-ProRule" id="PRU01363"/>
    </source>
</evidence>
<dbReference type="InterPro" id="IPR009081">
    <property type="entry name" value="PP-bd_ACP"/>
</dbReference>
<dbReference type="OrthoDB" id="329835at2759"/>
<keyword evidence="6" id="KW-0560">Oxidoreductase</keyword>
<evidence type="ECO:0000256" key="6">
    <source>
        <dbReference type="ARBA" id="ARBA00023002"/>
    </source>
</evidence>
<feature type="domain" description="Carrier" evidence="11">
    <location>
        <begin position="2533"/>
        <end position="2610"/>
    </location>
</feature>
<dbReference type="InterPro" id="IPR016035">
    <property type="entry name" value="Acyl_Trfase/lysoPLipase"/>
</dbReference>
<keyword evidence="3" id="KW-0597">Phosphoprotein</keyword>
<dbReference type="PANTHER" id="PTHR43775">
    <property type="entry name" value="FATTY ACID SYNTHASE"/>
    <property type="match status" value="1"/>
</dbReference>
<organism evidence="14 15">
    <name type="scientific">Hapsidospora chrysogenum (strain ATCC 11550 / CBS 779.69 / DSM 880 / IAM 14645 / JCM 23072 / IMI 49137)</name>
    <name type="common">Acremonium chrysogenum</name>
    <dbReference type="NCBI Taxonomy" id="857340"/>
    <lineage>
        <taxon>Eukaryota</taxon>
        <taxon>Fungi</taxon>
        <taxon>Dikarya</taxon>
        <taxon>Ascomycota</taxon>
        <taxon>Pezizomycotina</taxon>
        <taxon>Sordariomycetes</taxon>
        <taxon>Hypocreomycetidae</taxon>
        <taxon>Hypocreales</taxon>
        <taxon>Bionectriaceae</taxon>
        <taxon>Hapsidospora</taxon>
    </lineage>
</organism>
<dbReference type="SMART" id="SM00823">
    <property type="entry name" value="PKS_PP"/>
    <property type="match status" value="1"/>
</dbReference>
<dbReference type="SMART" id="SM00822">
    <property type="entry name" value="PKS_KR"/>
    <property type="match status" value="1"/>
</dbReference>
<dbReference type="InterPro" id="IPR013154">
    <property type="entry name" value="ADH-like_N"/>
</dbReference>
<dbReference type="Gene3D" id="3.40.366.10">
    <property type="entry name" value="Malonyl-Coenzyme A Acyl Carrier Protein, domain 2"/>
    <property type="match status" value="1"/>
</dbReference>
<keyword evidence="7" id="KW-0511">Multifunctional enzyme</keyword>
<accession>A0A086TDT7</accession>
<dbReference type="SUPFAM" id="SSF51735">
    <property type="entry name" value="NAD(P)-binding Rossmann-fold domains"/>
    <property type="match status" value="2"/>
</dbReference>
<dbReference type="Gene3D" id="3.40.50.150">
    <property type="entry name" value="Vaccinia Virus protein VP39"/>
    <property type="match status" value="1"/>
</dbReference>
<dbReference type="InterPro" id="IPR042104">
    <property type="entry name" value="PKS_dehydratase_sf"/>
</dbReference>
<dbReference type="GO" id="GO:0004312">
    <property type="term" value="F:fatty acid synthase activity"/>
    <property type="evidence" value="ECO:0007669"/>
    <property type="project" value="TreeGrafter"/>
</dbReference>
<dbReference type="Gene3D" id="3.90.180.10">
    <property type="entry name" value="Medium-chain alcohol dehydrogenases, catalytic domain"/>
    <property type="match status" value="1"/>
</dbReference>
<evidence type="ECO:0000256" key="4">
    <source>
        <dbReference type="ARBA" id="ARBA00022679"/>
    </source>
</evidence>
<dbReference type="GO" id="GO:0016491">
    <property type="term" value="F:oxidoreductase activity"/>
    <property type="evidence" value="ECO:0007669"/>
    <property type="project" value="UniProtKB-KW"/>
</dbReference>
<keyword evidence="4" id="KW-0808">Transferase</keyword>
<dbReference type="Gene3D" id="1.10.1200.10">
    <property type="entry name" value="ACP-like"/>
    <property type="match status" value="1"/>
</dbReference>